<dbReference type="PANTHER" id="PTHR43046">
    <property type="entry name" value="GDP-MANNOSE MANNOSYL HYDROLASE"/>
    <property type="match status" value="1"/>
</dbReference>
<organism evidence="5 6">
    <name type="scientific">Pseudoalteromonas peptidolytica F12-50-A1</name>
    <dbReference type="NCBI Taxonomy" id="1315280"/>
    <lineage>
        <taxon>Bacteria</taxon>
        <taxon>Pseudomonadati</taxon>
        <taxon>Pseudomonadota</taxon>
        <taxon>Gammaproteobacteria</taxon>
        <taxon>Alteromonadales</taxon>
        <taxon>Pseudoalteromonadaceae</taxon>
        <taxon>Pseudoalteromonas</taxon>
    </lineage>
</organism>
<sequence length="170" mass="19154">MQNLNTTPAIPLQGTCFTRKTARAIVLRGSDILLLYTKRYDDYTLPGGGVDEGESLEAALERELKEETGAVSITGVTPFGRYEEYRPWYKPDHDNIHIISYCYVCEICGEFDTPTMEDYEHANGMKPVWININQAIAHNEAKLNDANNKGMSVLRELTLLKHISAQLVTD</sequence>
<dbReference type="SUPFAM" id="SSF55811">
    <property type="entry name" value="Nudix"/>
    <property type="match status" value="1"/>
</dbReference>
<comment type="similarity">
    <text evidence="3">Belongs to the Nudix hydrolase family.</text>
</comment>
<comment type="caution">
    <text evidence="5">The sequence shown here is derived from an EMBL/GenBank/DDBJ whole genome shotgun (WGS) entry which is preliminary data.</text>
</comment>
<evidence type="ECO:0000256" key="2">
    <source>
        <dbReference type="ARBA" id="ARBA00022801"/>
    </source>
</evidence>
<gene>
    <name evidence="5" type="ORF">PPEP_a2026</name>
</gene>
<dbReference type="InterPro" id="IPR020476">
    <property type="entry name" value="Nudix_hydrolase"/>
</dbReference>
<feature type="domain" description="Nudix hydrolase" evidence="4">
    <location>
        <begin position="17"/>
        <end position="158"/>
    </location>
</feature>
<keyword evidence="6" id="KW-1185">Reference proteome</keyword>
<dbReference type="Proteomes" id="UP000660708">
    <property type="component" value="Unassembled WGS sequence"/>
</dbReference>
<proteinExistence type="inferred from homology"/>
<dbReference type="Pfam" id="PF00293">
    <property type="entry name" value="NUDIX"/>
    <property type="match status" value="1"/>
</dbReference>
<dbReference type="AlphaFoldDB" id="A0A8I0MYW5"/>
<dbReference type="PROSITE" id="PS00893">
    <property type="entry name" value="NUDIX_BOX"/>
    <property type="match status" value="1"/>
</dbReference>
<accession>A0A8I0MYW5</accession>
<evidence type="ECO:0000256" key="1">
    <source>
        <dbReference type="ARBA" id="ARBA00001946"/>
    </source>
</evidence>
<dbReference type="PROSITE" id="PS51462">
    <property type="entry name" value="NUDIX"/>
    <property type="match status" value="1"/>
</dbReference>
<protein>
    <recommendedName>
        <fullName evidence="4">Nudix hydrolase domain-containing protein</fullName>
    </recommendedName>
</protein>
<evidence type="ECO:0000313" key="5">
    <source>
        <dbReference type="EMBL" id="MBE0347549.1"/>
    </source>
</evidence>
<dbReference type="RefSeq" id="WP_147391079.1">
    <property type="nucleotide sequence ID" value="NZ_AQHF01000026.1"/>
</dbReference>
<dbReference type="Gene3D" id="3.90.79.10">
    <property type="entry name" value="Nucleoside Triphosphate Pyrophosphohydrolase"/>
    <property type="match status" value="1"/>
</dbReference>
<comment type="cofactor">
    <cofactor evidence="1">
        <name>Mg(2+)</name>
        <dbReference type="ChEBI" id="CHEBI:18420"/>
    </cofactor>
</comment>
<dbReference type="PANTHER" id="PTHR43046:SF15">
    <property type="entry name" value="MUTT_NUDIX FAMILY PROTEIN"/>
    <property type="match status" value="1"/>
</dbReference>
<dbReference type="EMBL" id="AQHF01000026">
    <property type="protein sequence ID" value="MBE0347549.1"/>
    <property type="molecule type" value="Genomic_DNA"/>
</dbReference>
<dbReference type="InterPro" id="IPR000086">
    <property type="entry name" value="NUDIX_hydrolase_dom"/>
</dbReference>
<dbReference type="InterPro" id="IPR015797">
    <property type="entry name" value="NUDIX_hydrolase-like_dom_sf"/>
</dbReference>
<evidence type="ECO:0000256" key="3">
    <source>
        <dbReference type="RuleBase" id="RU003476"/>
    </source>
</evidence>
<dbReference type="PRINTS" id="PR00502">
    <property type="entry name" value="NUDIXFAMILY"/>
</dbReference>
<keyword evidence="2 3" id="KW-0378">Hydrolase</keyword>
<dbReference type="InterPro" id="IPR020084">
    <property type="entry name" value="NUDIX_hydrolase_CS"/>
</dbReference>
<reference evidence="5 6" key="1">
    <citation type="submission" date="2015-06" db="EMBL/GenBank/DDBJ databases">
        <title>Genome sequence of Pseudoalteromonas peptidolytica.</title>
        <authorList>
            <person name="Xie B.-B."/>
            <person name="Rong J.-C."/>
            <person name="Qin Q.-L."/>
            <person name="Zhang Y.-Z."/>
        </authorList>
    </citation>
    <scope>NUCLEOTIDE SEQUENCE [LARGE SCALE GENOMIC DNA]</scope>
    <source>
        <strain evidence="5 6">F12-50-A1</strain>
    </source>
</reference>
<dbReference type="GO" id="GO:0016787">
    <property type="term" value="F:hydrolase activity"/>
    <property type="evidence" value="ECO:0007669"/>
    <property type="project" value="UniProtKB-KW"/>
</dbReference>
<evidence type="ECO:0000259" key="4">
    <source>
        <dbReference type="PROSITE" id="PS51462"/>
    </source>
</evidence>
<dbReference type="CDD" id="cd02883">
    <property type="entry name" value="NUDIX_Hydrolase"/>
    <property type="match status" value="1"/>
</dbReference>
<name>A0A8I0MYW5_9GAMM</name>
<evidence type="ECO:0000313" key="6">
    <source>
        <dbReference type="Proteomes" id="UP000660708"/>
    </source>
</evidence>